<evidence type="ECO:0000313" key="14">
    <source>
        <dbReference type="Proteomes" id="UP000031572"/>
    </source>
</evidence>
<dbReference type="GO" id="GO:0006457">
    <property type="term" value="P:protein folding"/>
    <property type="evidence" value="ECO:0007669"/>
    <property type="project" value="UniProtKB-UniRule"/>
</dbReference>
<comment type="subcellular location">
    <subcellularLocation>
        <location evidence="1">Cell inner membrane</location>
        <topology evidence="1">Single-pass membrane protein</topology>
        <orientation evidence="1">Periplasmic side</orientation>
    </subcellularLocation>
</comment>
<dbReference type="EMBL" id="JWJG01000028">
    <property type="protein sequence ID" value="KIF79808.1"/>
    <property type="molecule type" value="Genomic_DNA"/>
</dbReference>
<reference evidence="13 14" key="1">
    <citation type="submission" date="2014-12" db="EMBL/GenBank/DDBJ databases">
        <title>Denitrispirillum autotrophicum gen. nov., sp. nov., Denitrifying, Facultatively Autotrophic Bacteria Isolated from Rice Paddy Soil.</title>
        <authorList>
            <person name="Ishii S."/>
            <person name="Ashida N."/>
            <person name="Ohno H."/>
            <person name="Otsuka S."/>
            <person name="Yokota A."/>
            <person name="Senoo K."/>
        </authorList>
    </citation>
    <scope>NUCLEOTIDE SEQUENCE [LARGE SCALE GENOMIC DNA]</scope>
    <source>
        <strain evidence="13 14">TSA66</strain>
    </source>
</reference>
<dbReference type="SUPFAM" id="SSF158855">
    <property type="entry name" value="Lipase chaperone-like"/>
    <property type="match status" value="1"/>
</dbReference>
<evidence type="ECO:0000256" key="5">
    <source>
        <dbReference type="ARBA" id="ARBA00022692"/>
    </source>
</evidence>
<keyword evidence="7 11" id="KW-1133">Transmembrane helix</keyword>
<dbReference type="GO" id="GO:0005886">
    <property type="term" value="C:plasma membrane"/>
    <property type="evidence" value="ECO:0007669"/>
    <property type="project" value="UniProtKB-SubCell"/>
</dbReference>
<sequence length="313" mass="35155">MKTKKVYLGVAAAVAAAIFLTVWLTQPEPVAEATAKTDGNLFPFVKSMEGTRPDGNIAASADDTLEVNAELPRMFDYYLAAVGEKSLDAIRAEIERQLEQRLKPNAAEQAKRLLARYLDYKRDLVTVEKDVQAKAPSNGVDAIRSRLDAIQQSRLKFFSPEEVQAMFGLEDAFDRDNLARYEISEDKTLTDAQKKEKLAALDAAMPPELRKEREAPLAIVKLEETVQQMRVSGASDDDVYRMRAAALNPEAAARLSEVDRDEAAWKSRIIDYLGERSRLLNSNMADADRQAAIQQLRDSRFTQLEQRRLPAYE</sequence>
<comment type="function">
    <text evidence="11">May be involved in the folding of the extracellular lipase during its passage through the periplasm.</text>
</comment>
<dbReference type="HAMAP" id="MF_00790">
    <property type="entry name" value="Lipase_chap"/>
    <property type="match status" value="1"/>
</dbReference>
<evidence type="ECO:0000256" key="7">
    <source>
        <dbReference type="ARBA" id="ARBA00022989"/>
    </source>
</evidence>
<keyword evidence="5 11" id="KW-0812">Transmembrane</keyword>
<protein>
    <recommendedName>
        <fullName evidence="11">Lipase chaperone</fullName>
    </recommendedName>
    <alternativeName>
        <fullName evidence="11">Lipase activator protein</fullName>
    </alternativeName>
    <alternativeName>
        <fullName evidence="11">Lipase foldase</fullName>
    </alternativeName>
    <alternativeName>
        <fullName evidence="11">Lipase helper protein</fullName>
    </alternativeName>
    <alternativeName>
        <fullName evidence="11">Lipase modulator</fullName>
    </alternativeName>
</protein>
<evidence type="ECO:0000256" key="4">
    <source>
        <dbReference type="ARBA" id="ARBA00022519"/>
    </source>
</evidence>
<keyword evidence="12" id="KW-0732">Signal</keyword>
<organism evidence="13 14">
    <name type="scientific">Noviherbaspirillum autotrophicum</name>
    <dbReference type="NCBI Taxonomy" id="709839"/>
    <lineage>
        <taxon>Bacteria</taxon>
        <taxon>Pseudomonadati</taxon>
        <taxon>Pseudomonadota</taxon>
        <taxon>Betaproteobacteria</taxon>
        <taxon>Burkholderiales</taxon>
        <taxon>Oxalobacteraceae</taxon>
        <taxon>Noviherbaspirillum</taxon>
    </lineage>
</organism>
<gene>
    <name evidence="11" type="primary">lifO</name>
    <name evidence="13" type="ORF">TSA66_01515</name>
</gene>
<evidence type="ECO:0000313" key="13">
    <source>
        <dbReference type="EMBL" id="KIF79808.1"/>
    </source>
</evidence>
<dbReference type="Proteomes" id="UP000031572">
    <property type="component" value="Unassembled WGS sequence"/>
</dbReference>
<dbReference type="OrthoDB" id="8903554at2"/>
<evidence type="ECO:0000256" key="12">
    <source>
        <dbReference type="SAM" id="SignalP"/>
    </source>
</evidence>
<dbReference type="NCBIfam" id="NF002334">
    <property type="entry name" value="PRK01294.1-2"/>
    <property type="match status" value="1"/>
</dbReference>
<evidence type="ECO:0000256" key="2">
    <source>
        <dbReference type="ARBA" id="ARBA00010358"/>
    </source>
</evidence>
<keyword evidence="3 11" id="KW-1003">Cell membrane</keyword>
<dbReference type="Pfam" id="PF03280">
    <property type="entry name" value="Lipase_chap"/>
    <property type="match status" value="1"/>
</dbReference>
<keyword evidence="9 11" id="KW-0472">Membrane</keyword>
<evidence type="ECO:0000256" key="6">
    <source>
        <dbReference type="ARBA" id="ARBA00022963"/>
    </source>
</evidence>
<evidence type="ECO:0000256" key="9">
    <source>
        <dbReference type="ARBA" id="ARBA00023136"/>
    </source>
</evidence>
<feature type="chain" id="PRO_5002160299" description="Lipase chaperone" evidence="12">
    <location>
        <begin position="28"/>
        <end position="313"/>
    </location>
</feature>
<dbReference type="GO" id="GO:0016042">
    <property type="term" value="P:lipid catabolic process"/>
    <property type="evidence" value="ECO:0007669"/>
    <property type="project" value="UniProtKB-UniRule"/>
</dbReference>
<keyword evidence="10 11" id="KW-0143">Chaperone</keyword>
<name>A0A0C1XYF2_9BURK</name>
<comment type="similarity">
    <text evidence="2 11">Belongs to the lipase chaperone family.</text>
</comment>
<keyword evidence="14" id="KW-1185">Reference proteome</keyword>
<dbReference type="RefSeq" id="WP_040038722.1">
    <property type="nucleotide sequence ID" value="NZ_JWJG01000028.1"/>
</dbReference>
<evidence type="ECO:0000256" key="10">
    <source>
        <dbReference type="ARBA" id="ARBA00023186"/>
    </source>
</evidence>
<evidence type="ECO:0000256" key="11">
    <source>
        <dbReference type="HAMAP-Rule" id="MF_00790"/>
    </source>
</evidence>
<dbReference type="AlphaFoldDB" id="A0A0C1XYF2"/>
<evidence type="ECO:0000256" key="3">
    <source>
        <dbReference type="ARBA" id="ARBA00022475"/>
    </source>
</evidence>
<proteinExistence type="inferred from homology"/>
<feature type="signal peptide" evidence="12">
    <location>
        <begin position="1"/>
        <end position="27"/>
    </location>
</feature>
<keyword evidence="4 11" id="KW-0997">Cell inner membrane</keyword>
<dbReference type="GO" id="GO:0051082">
    <property type="term" value="F:unfolded protein binding"/>
    <property type="evidence" value="ECO:0007669"/>
    <property type="project" value="UniProtKB-UniRule"/>
</dbReference>
<dbReference type="STRING" id="709839.TSA66_01515"/>
<keyword evidence="8 11" id="KW-0443">Lipid metabolism</keyword>
<dbReference type="InterPro" id="IPR004961">
    <property type="entry name" value="Lipase_chaperone"/>
</dbReference>
<evidence type="ECO:0000256" key="1">
    <source>
        <dbReference type="ARBA" id="ARBA00004383"/>
    </source>
</evidence>
<evidence type="ECO:0000256" key="8">
    <source>
        <dbReference type="ARBA" id="ARBA00023098"/>
    </source>
</evidence>
<keyword evidence="6 11" id="KW-0442">Lipid degradation</keyword>
<accession>A0A0C1XYF2</accession>
<comment type="caution">
    <text evidence="13">The sequence shown here is derived from an EMBL/GenBank/DDBJ whole genome shotgun (WGS) entry which is preliminary data.</text>
</comment>